<dbReference type="AlphaFoldDB" id="A0A4S8L7F1"/>
<keyword evidence="2" id="KW-1185">Reference proteome</keyword>
<evidence type="ECO:0000313" key="1">
    <source>
        <dbReference type="EMBL" id="THU84607.1"/>
    </source>
</evidence>
<protein>
    <submittedName>
        <fullName evidence="1">Uncharacterized protein</fullName>
    </submittedName>
</protein>
<organism evidence="1 2">
    <name type="scientific">Dendrothele bispora (strain CBS 962.96)</name>
    <dbReference type="NCBI Taxonomy" id="1314807"/>
    <lineage>
        <taxon>Eukaryota</taxon>
        <taxon>Fungi</taxon>
        <taxon>Dikarya</taxon>
        <taxon>Basidiomycota</taxon>
        <taxon>Agaricomycotina</taxon>
        <taxon>Agaricomycetes</taxon>
        <taxon>Agaricomycetidae</taxon>
        <taxon>Agaricales</taxon>
        <taxon>Agaricales incertae sedis</taxon>
        <taxon>Dendrothele</taxon>
    </lineage>
</organism>
<dbReference type="OrthoDB" id="2981328at2759"/>
<gene>
    <name evidence="1" type="ORF">K435DRAFT_687182</name>
</gene>
<evidence type="ECO:0000313" key="2">
    <source>
        <dbReference type="Proteomes" id="UP000297245"/>
    </source>
</evidence>
<feature type="non-terminal residue" evidence="1">
    <location>
        <position position="218"/>
    </location>
</feature>
<accession>A0A4S8L7F1</accession>
<sequence length="218" mass="24903">MSGFRKWTDASREERRRAKAAFRIPKNVKQTLLPPSSGSLWDMLKFKSPLITSSRTSTALDLSNFFTASEPTDIDNEALSQLRKLPLPSPRTVHQLESASREKWLNGLCSVVYAHSSGPKTCYPLWIISFWSLTVTHFTSIVKPWTQVLDWINDCWKRESLAREAELTHAMLKSVPWGEEKAGFSDTRPIHTLWRLLGKNWFSSSIVDIVLEVLQADI</sequence>
<name>A0A4S8L7F1_DENBC</name>
<reference evidence="1 2" key="1">
    <citation type="journal article" date="2019" name="Nat. Ecol. Evol.">
        <title>Megaphylogeny resolves global patterns of mushroom evolution.</title>
        <authorList>
            <person name="Varga T."/>
            <person name="Krizsan K."/>
            <person name="Foldi C."/>
            <person name="Dima B."/>
            <person name="Sanchez-Garcia M."/>
            <person name="Sanchez-Ramirez S."/>
            <person name="Szollosi G.J."/>
            <person name="Szarkandi J.G."/>
            <person name="Papp V."/>
            <person name="Albert L."/>
            <person name="Andreopoulos W."/>
            <person name="Angelini C."/>
            <person name="Antonin V."/>
            <person name="Barry K.W."/>
            <person name="Bougher N.L."/>
            <person name="Buchanan P."/>
            <person name="Buyck B."/>
            <person name="Bense V."/>
            <person name="Catcheside P."/>
            <person name="Chovatia M."/>
            <person name="Cooper J."/>
            <person name="Damon W."/>
            <person name="Desjardin D."/>
            <person name="Finy P."/>
            <person name="Geml J."/>
            <person name="Haridas S."/>
            <person name="Hughes K."/>
            <person name="Justo A."/>
            <person name="Karasinski D."/>
            <person name="Kautmanova I."/>
            <person name="Kiss B."/>
            <person name="Kocsube S."/>
            <person name="Kotiranta H."/>
            <person name="LaButti K.M."/>
            <person name="Lechner B.E."/>
            <person name="Liimatainen K."/>
            <person name="Lipzen A."/>
            <person name="Lukacs Z."/>
            <person name="Mihaltcheva S."/>
            <person name="Morgado L.N."/>
            <person name="Niskanen T."/>
            <person name="Noordeloos M.E."/>
            <person name="Ohm R.A."/>
            <person name="Ortiz-Santana B."/>
            <person name="Ovrebo C."/>
            <person name="Racz N."/>
            <person name="Riley R."/>
            <person name="Savchenko A."/>
            <person name="Shiryaev A."/>
            <person name="Soop K."/>
            <person name="Spirin V."/>
            <person name="Szebenyi C."/>
            <person name="Tomsovsky M."/>
            <person name="Tulloss R.E."/>
            <person name="Uehling J."/>
            <person name="Grigoriev I.V."/>
            <person name="Vagvolgyi C."/>
            <person name="Papp T."/>
            <person name="Martin F.M."/>
            <person name="Miettinen O."/>
            <person name="Hibbett D.S."/>
            <person name="Nagy L.G."/>
        </authorList>
    </citation>
    <scope>NUCLEOTIDE SEQUENCE [LARGE SCALE GENOMIC DNA]</scope>
    <source>
        <strain evidence="1 2">CBS 962.96</strain>
    </source>
</reference>
<dbReference type="Proteomes" id="UP000297245">
    <property type="component" value="Unassembled WGS sequence"/>
</dbReference>
<proteinExistence type="predicted"/>
<dbReference type="EMBL" id="ML179590">
    <property type="protein sequence ID" value="THU84607.1"/>
    <property type="molecule type" value="Genomic_DNA"/>
</dbReference>